<keyword evidence="2" id="KW-0902">Two-component regulatory system</keyword>
<dbReference type="PATRIC" id="fig|1121864.4.peg.1399"/>
<protein>
    <submittedName>
        <fullName evidence="4">Uncharacterized protein</fullName>
    </submittedName>
</protein>
<name>S1QUQ2_9ENTE</name>
<dbReference type="OrthoDB" id="3190595at2"/>
<dbReference type="InterPro" id="IPR046947">
    <property type="entry name" value="LytR-like"/>
</dbReference>
<gene>
    <name evidence="4" type="ORF">OMO_02322</name>
</gene>
<dbReference type="PROSITE" id="PS50930">
    <property type="entry name" value="HTH_LYTTR"/>
    <property type="match status" value="1"/>
</dbReference>
<dbReference type="SMART" id="SM00850">
    <property type="entry name" value="LytTR"/>
    <property type="match status" value="1"/>
</dbReference>
<proteinExistence type="predicted"/>
<accession>S1QUQ2</accession>
<dbReference type="GO" id="GO:0000156">
    <property type="term" value="F:phosphorelay response regulator activity"/>
    <property type="evidence" value="ECO:0007669"/>
    <property type="project" value="InterPro"/>
</dbReference>
<evidence type="ECO:0000256" key="3">
    <source>
        <dbReference type="ARBA" id="ARBA00023159"/>
    </source>
</evidence>
<organism evidence="4 5">
    <name type="scientific">Enterococcus cecorum DSM 20682 = ATCC 43198</name>
    <dbReference type="NCBI Taxonomy" id="1121864"/>
    <lineage>
        <taxon>Bacteria</taxon>
        <taxon>Bacillati</taxon>
        <taxon>Bacillota</taxon>
        <taxon>Bacilli</taxon>
        <taxon>Lactobacillales</taxon>
        <taxon>Enterococcaceae</taxon>
        <taxon>Enterococcus</taxon>
    </lineage>
</organism>
<dbReference type="eggNOG" id="COG3279">
    <property type="taxonomic scope" value="Bacteria"/>
</dbReference>
<evidence type="ECO:0000313" key="4">
    <source>
        <dbReference type="EMBL" id="ESK60660.1"/>
    </source>
</evidence>
<sequence length="240" mass="28409">MAIYLIETQQNSDSILKNLLIQLLRHQKETLIQYSQTDFLLANLPQSEDVNLYFISINMDEKAKKHLQFIEHIHHLDNKGQLVLITNSDANKETLKAKWPSIIVLNKNEYFMRFASNVEMQVNYYFQRKHQTGQNSLIIKDRCRLMKIPLKNLRYIESKSMHKIRFVGPNLQYEFYLPLNQVEVLHEGLLRIHRSFIVNKHAVKDVSRGKRIVQLKDNTLLPLSRTYFSKVIDDLEKVCQ</sequence>
<dbReference type="Proteomes" id="UP000017415">
    <property type="component" value="Unassembled WGS sequence"/>
</dbReference>
<dbReference type="Pfam" id="PF04397">
    <property type="entry name" value="LytTR"/>
    <property type="match status" value="1"/>
</dbReference>
<keyword evidence="1" id="KW-0963">Cytoplasm</keyword>
<dbReference type="EMBL" id="AHYS01000011">
    <property type="protein sequence ID" value="ESK60660.1"/>
    <property type="molecule type" value="Genomic_DNA"/>
</dbReference>
<keyword evidence="5" id="KW-1185">Reference proteome</keyword>
<dbReference type="AlphaFoldDB" id="S1QUQ2"/>
<comment type="caution">
    <text evidence="4">The sequence shown here is derived from an EMBL/GenBank/DDBJ whole genome shotgun (WGS) entry which is preliminary data.</text>
</comment>
<evidence type="ECO:0000256" key="2">
    <source>
        <dbReference type="ARBA" id="ARBA00023012"/>
    </source>
</evidence>
<dbReference type="PANTHER" id="PTHR37299">
    <property type="entry name" value="TRANSCRIPTIONAL REGULATOR-RELATED"/>
    <property type="match status" value="1"/>
</dbReference>
<dbReference type="GO" id="GO:0003677">
    <property type="term" value="F:DNA binding"/>
    <property type="evidence" value="ECO:0007669"/>
    <property type="project" value="InterPro"/>
</dbReference>
<evidence type="ECO:0000256" key="1">
    <source>
        <dbReference type="ARBA" id="ARBA00022490"/>
    </source>
</evidence>
<dbReference type="PANTHER" id="PTHR37299:SF3">
    <property type="entry name" value="STAGE 0 SPORULATION PROTEIN A HOMOLOG"/>
    <property type="match status" value="1"/>
</dbReference>
<dbReference type="Gene3D" id="2.40.50.1020">
    <property type="entry name" value="LytTr DNA-binding domain"/>
    <property type="match status" value="1"/>
</dbReference>
<reference evidence="4 5" key="1">
    <citation type="submission" date="2013-10" db="EMBL/GenBank/DDBJ databases">
        <title>The Genome Sequence of Enterococcus cecorum DSM 20682 (= ATCC 43198) (Illumina assembly).</title>
        <authorList>
            <consortium name="The Broad Institute Genomics Platform"/>
            <consortium name="The Broad Institute Genome Sequencing Center for Infectious Disease"/>
            <person name="Earl A."/>
            <person name="Russ C."/>
            <person name="Gilmore M."/>
            <person name="Surin D."/>
            <person name="Walker B."/>
            <person name="Young S."/>
            <person name="Zeng Q."/>
            <person name="Gargeya S."/>
            <person name="Fitzgerald M."/>
            <person name="Haas B."/>
            <person name="Abouelleil A."/>
            <person name="Allen A.W."/>
            <person name="Alvarado L."/>
            <person name="Arachchi H.M."/>
            <person name="Berlin A.M."/>
            <person name="Chapman S.B."/>
            <person name="Gainer-Dewar J."/>
            <person name="Goldberg J."/>
            <person name="Griggs A."/>
            <person name="Gujja S."/>
            <person name="Hansen M."/>
            <person name="Howarth C."/>
            <person name="Imamovic A."/>
            <person name="Ireland A."/>
            <person name="Larimer J."/>
            <person name="McCowan C."/>
            <person name="Murphy C."/>
            <person name="Pearson M."/>
            <person name="Poon T.W."/>
            <person name="Priest M."/>
            <person name="Roberts A."/>
            <person name="Saif S."/>
            <person name="Shea T."/>
            <person name="Sisk P."/>
            <person name="Sykes S."/>
            <person name="Wortman J."/>
            <person name="Nusbaum C."/>
            <person name="Birren B."/>
        </authorList>
    </citation>
    <scope>NUCLEOTIDE SEQUENCE [LARGE SCALE GENOMIC DNA]</scope>
    <source>
        <strain evidence="4 5">ATCC 43198</strain>
    </source>
</reference>
<keyword evidence="3" id="KW-0010">Activator</keyword>
<dbReference type="RefSeq" id="WP_016251548.1">
    <property type="nucleotide sequence ID" value="NZ_ASWI01000004.1"/>
</dbReference>
<dbReference type="GeneID" id="60871023"/>
<dbReference type="InterPro" id="IPR007492">
    <property type="entry name" value="LytTR_DNA-bd_dom"/>
</dbReference>
<dbReference type="HOGENOM" id="CLU_000445_14_6_9"/>
<evidence type="ECO:0000313" key="5">
    <source>
        <dbReference type="Proteomes" id="UP000017415"/>
    </source>
</evidence>